<dbReference type="InterPro" id="IPR049381">
    <property type="entry name" value="UbiD-like_C"/>
</dbReference>
<evidence type="ECO:0000313" key="13">
    <source>
        <dbReference type="Proteomes" id="UP000610960"/>
    </source>
</evidence>
<evidence type="ECO:0000256" key="2">
    <source>
        <dbReference type="ARBA" id="ARBA00005092"/>
    </source>
</evidence>
<accession>A0A830GV85</accession>
<comment type="caution">
    <text evidence="12">The sequence shown here is derived from an EMBL/GenBank/DDBJ whole genome shotgun (WGS) entry which is preliminary data.</text>
</comment>
<evidence type="ECO:0000256" key="3">
    <source>
        <dbReference type="ARBA" id="ARBA00010021"/>
    </source>
</evidence>
<dbReference type="SUPFAM" id="SSF143968">
    <property type="entry name" value="UbiD C-terminal domain-like"/>
    <property type="match status" value="1"/>
</dbReference>
<name>A0A830GV85_9CREN</name>
<proteinExistence type="inferred from homology"/>
<evidence type="ECO:0000256" key="6">
    <source>
        <dbReference type="ARBA" id="ARBA00049727"/>
    </source>
</evidence>
<organism evidence="12 13">
    <name type="scientific">Thermocladium modestius</name>
    <dbReference type="NCBI Taxonomy" id="62609"/>
    <lineage>
        <taxon>Archaea</taxon>
        <taxon>Thermoproteota</taxon>
        <taxon>Thermoprotei</taxon>
        <taxon>Thermoproteales</taxon>
        <taxon>Thermoproteaceae</taxon>
        <taxon>Thermocladium</taxon>
    </lineage>
</organism>
<comment type="catalytic activity">
    <reaction evidence="4">
        <text>(2E)-3-methyl-5-phosphooxypent-2-enoate + H(+) = isopentenyl phosphate + CO2</text>
        <dbReference type="Rhea" id="RHEA:78971"/>
        <dbReference type="ChEBI" id="CHEBI:15378"/>
        <dbReference type="ChEBI" id="CHEBI:16526"/>
        <dbReference type="ChEBI" id="CHEBI:65078"/>
        <dbReference type="ChEBI" id="CHEBI:229665"/>
        <dbReference type="EC" id="4.1.1.126"/>
    </reaction>
    <physiologicalReaction direction="left-to-right" evidence="4">
        <dbReference type="Rhea" id="RHEA:78972"/>
    </physiologicalReaction>
</comment>
<dbReference type="OrthoDB" id="8480at2157"/>
<dbReference type="InterPro" id="IPR048304">
    <property type="entry name" value="UbiD_Rift_dom"/>
</dbReference>
<dbReference type="PANTHER" id="PTHR30108:SF21">
    <property type="entry name" value="4-HYDROXYBENZOATE DECARBOXYLASE"/>
    <property type="match status" value="1"/>
</dbReference>
<dbReference type="InterPro" id="IPR049383">
    <property type="entry name" value="UbiD-like_N"/>
</dbReference>
<comment type="function">
    <text evidence="5">Catalyzes the conversion of trans-anhydromevalonate 5-phosphate (tAHMP) into isopentenyl phosphate. Involved in the archaeal mevalonate (MVA) pathway, which provides fundamental precursors for isoprenoid biosynthesis, such as isopentenyl diphosphate (IPP) and dimethylallyl diphosphate (DMAPP).</text>
</comment>
<keyword evidence="13" id="KW-1185">Reference proteome</keyword>
<dbReference type="GO" id="GO:0016831">
    <property type="term" value="F:carboxy-lyase activity"/>
    <property type="evidence" value="ECO:0007669"/>
    <property type="project" value="InterPro"/>
</dbReference>
<dbReference type="SUPFAM" id="SSF50475">
    <property type="entry name" value="FMN-binding split barrel"/>
    <property type="match status" value="1"/>
</dbReference>
<dbReference type="Proteomes" id="UP000610960">
    <property type="component" value="Unassembled WGS sequence"/>
</dbReference>
<dbReference type="NCBIfam" id="TIGR00148">
    <property type="entry name" value="UbiD family decarboxylase"/>
    <property type="match status" value="1"/>
</dbReference>
<dbReference type="Pfam" id="PF20696">
    <property type="entry name" value="UbiD_C"/>
    <property type="match status" value="1"/>
</dbReference>
<protein>
    <recommendedName>
        <fullName evidence="7">Anhydromevalonate phosphate decarboxylase</fullName>
        <ecNumber evidence="6">4.1.1.126</ecNumber>
    </recommendedName>
</protein>
<evidence type="ECO:0000256" key="5">
    <source>
        <dbReference type="ARBA" id="ARBA00049583"/>
    </source>
</evidence>
<feature type="domain" description="3-octaprenyl-4-hydroxybenzoate carboxy-lyase-like N-terminal" evidence="10">
    <location>
        <begin position="8"/>
        <end position="84"/>
    </location>
</feature>
<evidence type="ECO:0000259" key="11">
    <source>
        <dbReference type="Pfam" id="PF20696"/>
    </source>
</evidence>
<reference evidence="12" key="1">
    <citation type="journal article" date="2014" name="Int. J. Syst. Evol. Microbiol.">
        <title>Complete genome sequence of Corynebacterium casei LMG S-19264T (=DSM 44701T), isolated from a smear-ripened cheese.</title>
        <authorList>
            <consortium name="US DOE Joint Genome Institute (JGI-PGF)"/>
            <person name="Walter F."/>
            <person name="Albersmeier A."/>
            <person name="Kalinowski J."/>
            <person name="Ruckert C."/>
        </authorList>
    </citation>
    <scope>NUCLEOTIDE SEQUENCE</scope>
    <source>
        <strain evidence="12">JCM 10088</strain>
    </source>
</reference>
<dbReference type="Pfam" id="PF01977">
    <property type="entry name" value="UbiD"/>
    <property type="match status" value="1"/>
</dbReference>
<evidence type="ECO:0000259" key="9">
    <source>
        <dbReference type="Pfam" id="PF01977"/>
    </source>
</evidence>
<gene>
    <name evidence="12" type="ORF">GCM10007981_15510</name>
</gene>
<dbReference type="InterPro" id="IPR002830">
    <property type="entry name" value="UbiD"/>
</dbReference>
<evidence type="ECO:0000256" key="7">
    <source>
        <dbReference type="ARBA" id="ARBA00049754"/>
    </source>
</evidence>
<comment type="cofactor">
    <cofactor evidence="8">
        <name>prenylated FMN</name>
        <dbReference type="ChEBI" id="CHEBI:87746"/>
    </cofactor>
</comment>
<evidence type="ECO:0000313" key="12">
    <source>
        <dbReference type="EMBL" id="GGP21884.1"/>
    </source>
</evidence>
<comment type="similarity">
    <text evidence="3">Belongs to the UbiD family.</text>
</comment>
<dbReference type="AlphaFoldDB" id="A0A830GV85"/>
<feature type="domain" description="3-octaprenyl-4-hydroxybenzoate carboxy-lyase-like Rift-related" evidence="9">
    <location>
        <begin position="102"/>
        <end position="279"/>
    </location>
</feature>
<comment type="cofactor">
    <cofactor evidence="1">
        <name>Mn(2+)</name>
        <dbReference type="ChEBI" id="CHEBI:29035"/>
    </cofactor>
</comment>
<dbReference type="EMBL" id="BMNL01000003">
    <property type="protein sequence ID" value="GGP21884.1"/>
    <property type="molecule type" value="Genomic_DNA"/>
</dbReference>
<evidence type="ECO:0000259" key="10">
    <source>
        <dbReference type="Pfam" id="PF20695"/>
    </source>
</evidence>
<comment type="pathway">
    <text evidence="2">Isoprenoid biosynthesis; isopentenyl diphosphate biosynthesis via mevalonate pathway.</text>
</comment>
<dbReference type="EC" id="4.1.1.126" evidence="6"/>
<dbReference type="Gene3D" id="3.40.1670.10">
    <property type="entry name" value="UbiD C-terminal domain-like"/>
    <property type="match status" value="1"/>
</dbReference>
<dbReference type="GO" id="GO:0005737">
    <property type="term" value="C:cytoplasm"/>
    <property type="evidence" value="ECO:0007669"/>
    <property type="project" value="TreeGrafter"/>
</dbReference>
<dbReference type="FunFam" id="3.40.1670.10:FF:000003">
    <property type="entry name" value="Phenolic acid decarboxylase"/>
    <property type="match status" value="1"/>
</dbReference>
<dbReference type="PANTHER" id="PTHR30108">
    <property type="entry name" value="3-OCTAPRENYL-4-HYDROXYBENZOATE CARBOXY-LYASE-RELATED"/>
    <property type="match status" value="1"/>
</dbReference>
<dbReference type="RefSeq" id="WP_188596816.1">
    <property type="nucleotide sequence ID" value="NZ_BMNL01000003.1"/>
</dbReference>
<evidence type="ECO:0000256" key="1">
    <source>
        <dbReference type="ARBA" id="ARBA00001936"/>
    </source>
</evidence>
<evidence type="ECO:0000256" key="8">
    <source>
        <dbReference type="ARBA" id="ARBA00049936"/>
    </source>
</evidence>
<sequence length="427" mass="46975">MSLRSFMDYLDRRGLIKNVEELSPEYEAPYVISQETGRGPAIRFKLRNFPGFMGVGNILDTRDKLHIAMGTSNDVELYRKLIDAENNPSKPTITNNAAFKPLKEVNLRRLPIPKFFEREPTNCLTSGVVLGMGDYVNASIHRLSVIDADKFVIRLVPRHLYSIYLDNKSKGKDTPVAIAWGVHPAFLLASASSPPFGVSELDVAAKLLDYKVVQLDNGVIAPSEAEVLMEGYISKDGEAEEGPCVDIMGTYDVVRRQPVVKITKIYIREEPIYSHILVAGSPENSVLMGFEKEAKIWNAVRAVADVKSVRLTPGGGGWLHAVISIKKKVEGEGKNAALAAFAAHPSLKHVVVVDEDIDIDNPTQVEWAIATRFRGDEDLIIISRARGSSLDPAAIDQAIGLTTKVGIDATKPQSVDPARFERARIPH</sequence>
<feature type="domain" description="3-octaprenyl-4-hydroxybenzoate carboxy-lyase-like C-terminal" evidence="11">
    <location>
        <begin position="286"/>
        <end position="409"/>
    </location>
</feature>
<evidence type="ECO:0000256" key="4">
    <source>
        <dbReference type="ARBA" id="ARBA00049054"/>
    </source>
</evidence>
<dbReference type="Pfam" id="PF20695">
    <property type="entry name" value="UbiD_N"/>
    <property type="match status" value="1"/>
</dbReference>
<reference evidence="12" key="2">
    <citation type="submission" date="2020-09" db="EMBL/GenBank/DDBJ databases">
        <authorList>
            <person name="Sun Q."/>
            <person name="Ohkuma M."/>
        </authorList>
    </citation>
    <scope>NUCLEOTIDE SEQUENCE</scope>
    <source>
        <strain evidence="12">JCM 10088</strain>
    </source>
</reference>